<accession>A0A9P0CHU9</accession>
<evidence type="ECO:0000313" key="1">
    <source>
        <dbReference type="EMBL" id="CAH1099630.1"/>
    </source>
</evidence>
<organism evidence="1 2">
    <name type="scientific">Psylliodes chrysocephalus</name>
    <dbReference type="NCBI Taxonomy" id="3402493"/>
    <lineage>
        <taxon>Eukaryota</taxon>
        <taxon>Metazoa</taxon>
        <taxon>Ecdysozoa</taxon>
        <taxon>Arthropoda</taxon>
        <taxon>Hexapoda</taxon>
        <taxon>Insecta</taxon>
        <taxon>Pterygota</taxon>
        <taxon>Neoptera</taxon>
        <taxon>Endopterygota</taxon>
        <taxon>Coleoptera</taxon>
        <taxon>Polyphaga</taxon>
        <taxon>Cucujiformia</taxon>
        <taxon>Chrysomeloidea</taxon>
        <taxon>Chrysomelidae</taxon>
        <taxon>Galerucinae</taxon>
        <taxon>Alticini</taxon>
        <taxon>Psylliodes</taxon>
    </lineage>
</organism>
<dbReference type="PANTHER" id="PTHR45749:SF21">
    <property type="entry name" value="DUF4371 DOMAIN-CONTAINING PROTEIN"/>
    <property type="match status" value="1"/>
</dbReference>
<name>A0A9P0CHU9_9CUCU</name>
<keyword evidence="2" id="KW-1185">Reference proteome</keyword>
<dbReference type="EMBL" id="OV651813">
    <property type="protein sequence ID" value="CAH1099630.1"/>
    <property type="molecule type" value="Genomic_DNA"/>
</dbReference>
<protein>
    <recommendedName>
        <fullName evidence="3">DUF4371 domain-containing protein</fullName>
    </recommendedName>
</protein>
<reference evidence="1" key="1">
    <citation type="submission" date="2022-01" db="EMBL/GenBank/DDBJ databases">
        <authorList>
            <person name="King R."/>
        </authorList>
    </citation>
    <scope>NUCLEOTIDE SEQUENCE</scope>
</reference>
<proteinExistence type="predicted"/>
<dbReference type="OrthoDB" id="6782576at2759"/>
<evidence type="ECO:0000313" key="2">
    <source>
        <dbReference type="Proteomes" id="UP001153636"/>
    </source>
</evidence>
<gene>
    <name evidence="1" type="ORF">PSYICH_LOCUS1081</name>
</gene>
<evidence type="ECO:0008006" key="3">
    <source>
        <dbReference type="Google" id="ProtNLM"/>
    </source>
</evidence>
<sequence>MPAKDALSRKEKHKDSRGRGNLITFLSKTTVNKIITIIGIEIKLRVTNELKKAGNCSVQIDSTVVEQCSIIVRYIDSEGKVKEGLLDIVPVEISTGMALKTKLINVLNNLDLDETKIIGCSFDGAANMSGDALDVFQTIPVEEEDDFEQRYGHEHLEQLY</sequence>
<dbReference type="Proteomes" id="UP001153636">
    <property type="component" value="Chromosome 1"/>
</dbReference>
<dbReference type="AlphaFoldDB" id="A0A9P0CHU9"/>
<dbReference type="PANTHER" id="PTHR45749">
    <property type="match status" value="1"/>
</dbReference>